<proteinExistence type="predicted"/>
<protein>
    <recommendedName>
        <fullName evidence="3">Pentapeptide repeat-containing protein</fullName>
    </recommendedName>
</protein>
<name>A0A225CNT0_9MICO</name>
<dbReference type="Gene3D" id="2.160.20.80">
    <property type="entry name" value="E3 ubiquitin-protein ligase SopA"/>
    <property type="match status" value="1"/>
</dbReference>
<dbReference type="OrthoDB" id="4775025at2"/>
<dbReference type="EMBL" id="MZMQ01000001">
    <property type="protein sequence ID" value="OQJ64026.1"/>
    <property type="molecule type" value="Genomic_DNA"/>
</dbReference>
<dbReference type="SUPFAM" id="SSF141571">
    <property type="entry name" value="Pentapeptide repeat-like"/>
    <property type="match status" value="1"/>
</dbReference>
<keyword evidence="2" id="KW-1185">Reference proteome</keyword>
<dbReference type="PANTHER" id="PTHR14136">
    <property type="entry name" value="BTB_POZ DOMAIN-CONTAINING PROTEIN KCTD9"/>
    <property type="match status" value="1"/>
</dbReference>
<dbReference type="Proteomes" id="UP000215316">
    <property type="component" value="Unassembled WGS sequence"/>
</dbReference>
<gene>
    <name evidence="1" type="ORF">B5P24_13975</name>
</gene>
<dbReference type="PANTHER" id="PTHR14136:SF17">
    <property type="entry name" value="BTB_POZ DOMAIN-CONTAINING PROTEIN KCTD9"/>
    <property type="match status" value="1"/>
</dbReference>
<dbReference type="InterPro" id="IPR001646">
    <property type="entry name" value="5peptide_repeat"/>
</dbReference>
<dbReference type="Pfam" id="PF00805">
    <property type="entry name" value="Pentapeptide"/>
    <property type="match status" value="2"/>
</dbReference>
<evidence type="ECO:0008006" key="3">
    <source>
        <dbReference type="Google" id="ProtNLM"/>
    </source>
</evidence>
<evidence type="ECO:0000313" key="1">
    <source>
        <dbReference type="EMBL" id="OQJ64026.1"/>
    </source>
</evidence>
<reference evidence="1" key="1">
    <citation type="submission" date="2017-08" db="EMBL/GenBank/DDBJ databases">
        <title>Genomes of multiple Clavibacter strains from different subspecies.</title>
        <authorList>
            <person name="Yuan X.-K."/>
            <person name="Li X.-S."/>
            <person name="Nie J."/>
            <person name="De Boer S.H."/>
        </authorList>
    </citation>
    <scope>NUCLEOTIDE SEQUENCE [LARGE SCALE GENOMIC DNA]</scope>
    <source>
        <strain evidence="1">ATCC 33566</strain>
    </source>
</reference>
<evidence type="ECO:0000313" key="2">
    <source>
        <dbReference type="Proteomes" id="UP000215316"/>
    </source>
</evidence>
<comment type="caution">
    <text evidence="1">The sequence shown here is derived from an EMBL/GenBank/DDBJ whole genome shotgun (WGS) entry which is preliminary data.</text>
</comment>
<dbReference type="AlphaFoldDB" id="A0A225CNT0"/>
<dbReference type="InterPro" id="IPR051082">
    <property type="entry name" value="Pentapeptide-BTB/POZ_domain"/>
</dbReference>
<sequence>MRRGDLRARWTPEQALAVNKAILHASRTFGSMPDSPFGFTDGGKVDFRGLDVRRSIRYLTVRDTDMSYSTFTEGASLSQSEFSGCVFDGIDLRGTIVTRRFEATSFVGAKLNGIRPGAEYIDCDFTGAAMDRAVAMGTTFVRCDFSRTRMTGAIYNHCTFDGCRFDGARLDFASFAGSQVLGEVDAAVFEGCLVDGMRINGEPVTGVEFDVDGYLRRDRG</sequence>
<organism evidence="1 2">
    <name type="scientific">Clavibacter tessellarius</name>
    <dbReference type="NCBI Taxonomy" id="31965"/>
    <lineage>
        <taxon>Bacteria</taxon>
        <taxon>Bacillati</taxon>
        <taxon>Actinomycetota</taxon>
        <taxon>Actinomycetes</taxon>
        <taxon>Micrococcales</taxon>
        <taxon>Microbacteriaceae</taxon>
        <taxon>Clavibacter</taxon>
    </lineage>
</organism>
<accession>A0A225CNT0</accession>